<sequence length="130" mass="15385">MIFGGILCCLPSSIWDFRMAVVMGISLSNQIGPCHSEFFECLPILIRYFAASKRFGDFFWDLFLSVNSHRILFCYLGNIVMMKWMRNQIKYRTTLSQRIPQLTLMIRNPAVKKKIWMPIQLEKVMIRRLN</sequence>
<dbReference type="EMBL" id="GGEC01022971">
    <property type="protein sequence ID" value="MBX03455.1"/>
    <property type="molecule type" value="Transcribed_RNA"/>
</dbReference>
<proteinExistence type="predicted"/>
<dbReference type="EMBL" id="GGEC01022970">
    <property type="protein sequence ID" value="MBX03454.1"/>
    <property type="molecule type" value="Transcribed_RNA"/>
</dbReference>
<protein>
    <submittedName>
        <fullName evidence="1">Uncharacterized protein</fullName>
    </submittedName>
</protein>
<reference evidence="1" key="1">
    <citation type="submission" date="2018-02" db="EMBL/GenBank/DDBJ databases">
        <title>Rhizophora mucronata_Transcriptome.</title>
        <authorList>
            <person name="Meera S.P."/>
            <person name="Sreeshan A."/>
            <person name="Augustine A."/>
        </authorList>
    </citation>
    <scope>NUCLEOTIDE SEQUENCE</scope>
    <source>
        <tissue evidence="1">Leaf</tissue>
    </source>
</reference>
<name>A0A2P2KCJ4_RHIMU</name>
<evidence type="ECO:0000313" key="1">
    <source>
        <dbReference type="EMBL" id="MBX03455.1"/>
    </source>
</evidence>
<organism evidence="1">
    <name type="scientific">Rhizophora mucronata</name>
    <name type="common">Asiatic mangrove</name>
    <dbReference type="NCBI Taxonomy" id="61149"/>
    <lineage>
        <taxon>Eukaryota</taxon>
        <taxon>Viridiplantae</taxon>
        <taxon>Streptophyta</taxon>
        <taxon>Embryophyta</taxon>
        <taxon>Tracheophyta</taxon>
        <taxon>Spermatophyta</taxon>
        <taxon>Magnoliopsida</taxon>
        <taxon>eudicotyledons</taxon>
        <taxon>Gunneridae</taxon>
        <taxon>Pentapetalae</taxon>
        <taxon>rosids</taxon>
        <taxon>fabids</taxon>
        <taxon>Malpighiales</taxon>
        <taxon>Rhizophoraceae</taxon>
        <taxon>Rhizophora</taxon>
    </lineage>
</organism>
<dbReference type="AlphaFoldDB" id="A0A2P2KCJ4"/>
<accession>A0A2P2KCJ4</accession>